<keyword evidence="5" id="KW-0966">Cell projection</keyword>
<feature type="region of interest" description="Disordered" evidence="6">
    <location>
        <begin position="329"/>
        <end position="381"/>
    </location>
</feature>
<dbReference type="InterPro" id="IPR001611">
    <property type="entry name" value="Leu-rich_rpt"/>
</dbReference>
<keyword evidence="2" id="KW-0433">Leucine-rich repeat</keyword>
<dbReference type="PROSITE" id="PS51450">
    <property type="entry name" value="LRR"/>
    <property type="match status" value="3"/>
</dbReference>
<feature type="region of interest" description="Disordered" evidence="6">
    <location>
        <begin position="492"/>
        <end position="515"/>
    </location>
</feature>
<dbReference type="Pfam" id="PF14580">
    <property type="entry name" value="LRR_9"/>
    <property type="match status" value="1"/>
</dbReference>
<evidence type="ECO:0000256" key="3">
    <source>
        <dbReference type="ARBA" id="ARBA00022737"/>
    </source>
</evidence>
<organism evidence="7 8">
    <name type="scientific">Oikopleura dioica</name>
    <name type="common">Tunicate</name>
    <dbReference type="NCBI Taxonomy" id="34765"/>
    <lineage>
        <taxon>Eukaryota</taxon>
        <taxon>Metazoa</taxon>
        <taxon>Chordata</taxon>
        <taxon>Tunicata</taxon>
        <taxon>Appendicularia</taxon>
        <taxon>Copelata</taxon>
        <taxon>Oikopleuridae</taxon>
        <taxon>Oikopleura</taxon>
    </lineage>
</organism>
<feature type="compositionally biased region" description="Basic and acidic residues" evidence="6">
    <location>
        <begin position="53"/>
        <end position="70"/>
    </location>
</feature>
<dbReference type="Gene3D" id="3.80.10.10">
    <property type="entry name" value="Ribonuclease Inhibitor"/>
    <property type="match status" value="2"/>
</dbReference>
<dbReference type="PANTHER" id="PTHR45973">
    <property type="entry name" value="PROTEIN PHOSPHATASE 1 REGULATORY SUBUNIT SDS22-RELATED"/>
    <property type="match status" value="1"/>
</dbReference>
<reference evidence="7 8" key="1">
    <citation type="submission" date="2021-04" db="EMBL/GenBank/DDBJ databases">
        <authorList>
            <person name="Bliznina A."/>
        </authorList>
    </citation>
    <scope>NUCLEOTIDE SEQUENCE [LARGE SCALE GENOMIC DNA]</scope>
</reference>
<dbReference type="Proteomes" id="UP001158576">
    <property type="component" value="Chromosome XSR"/>
</dbReference>
<dbReference type="SMART" id="SM00365">
    <property type="entry name" value="LRR_SD22"/>
    <property type="match status" value="4"/>
</dbReference>
<evidence type="ECO:0000256" key="6">
    <source>
        <dbReference type="SAM" id="MobiDB-lite"/>
    </source>
</evidence>
<comment type="subcellular location">
    <subcellularLocation>
        <location evidence="1">Cell projection</location>
        <location evidence="1">Cilium</location>
    </subcellularLocation>
</comment>
<keyword evidence="8" id="KW-1185">Reference proteome</keyword>
<evidence type="ECO:0000313" key="7">
    <source>
        <dbReference type="EMBL" id="CAG5098203.1"/>
    </source>
</evidence>
<dbReference type="SUPFAM" id="SSF52075">
    <property type="entry name" value="Outer arm dynein light chain 1"/>
    <property type="match status" value="1"/>
</dbReference>
<evidence type="ECO:0000256" key="4">
    <source>
        <dbReference type="ARBA" id="ARBA00023069"/>
    </source>
</evidence>
<proteinExistence type="predicted"/>
<dbReference type="PANTHER" id="PTHR45973:SF9">
    <property type="entry name" value="LEUCINE-RICH REPEAT-CONTAINING PROTEIN 46"/>
    <property type="match status" value="1"/>
</dbReference>
<name>A0ABN7SJB4_OIKDI</name>
<evidence type="ECO:0000256" key="5">
    <source>
        <dbReference type="ARBA" id="ARBA00023273"/>
    </source>
</evidence>
<dbReference type="EMBL" id="OU015569">
    <property type="protein sequence ID" value="CAG5098203.1"/>
    <property type="molecule type" value="Genomic_DNA"/>
</dbReference>
<feature type="compositionally biased region" description="Basic and acidic residues" evidence="6">
    <location>
        <begin position="17"/>
        <end position="34"/>
    </location>
</feature>
<feature type="region of interest" description="Disordered" evidence="6">
    <location>
        <begin position="410"/>
        <end position="429"/>
    </location>
</feature>
<sequence length="515" mass="58949">MVQIEEIPSEPVGIPIKKTEPIKEKTDTIKDEKVKPKKKAKRFTISLNNVEPKSAEKDENSRESKLEKELDWNSNKSNFPRMTKEAIMEICKKNKQYRTPYLNDQLYLHFKGWWRIENLEEYTGVRCLWLESNGLRKIEGLGECRLLRSLYLQQNLVEKIENLENCQMLCTLNLESNLLKKLENLDCLPDLQSLNISNNHVSTYEGLLHLKDLKKVSVLDLQNNRIEDPRVVEIFEAMESLRVLNLSKNSVASKIRNYRKTMIVRCKELTYLDDRPVFPRDRACAEAWMKGGIEAEKEERQKWQNKDRQKMNASIAYLRNLREKAEAKRAAAKAAGEEDYQSSSNDSDSSKSEEVEQPCTRPLHELMNEESTNEDANVSEKSFSMDDLPDLETVDAAGMQELTKPAPKGFRNVTILNDSDSESDSDSEDIVLNVPSTTTVPVEEKSSAEQPQSTLLEAKSEASSILNIAQQTKPEEDVEMLFQKVERPQEPIMQAPVASAAKPMIQELDSDDEES</sequence>
<gene>
    <name evidence="7" type="ORF">OKIOD_LOCUS7015</name>
</gene>
<feature type="region of interest" description="Disordered" evidence="6">
    <location>
        <begin position="436"/>
        <end position="458"/>
    </location>
</feature>
<dbReference type="InterPro" id="IPR050576">
    <property type="entry name" value="Cilia_flagella_integrity"/>
</dbReference>
<evidence type="ECO:0000256" key="1">
    <source>
        <dbReference type="ARBA" id="ARBA00004138"/>
    </source>
</evidence>
<accession>A0ABN7SJB4</accession>
<feature type="compositionally biased region" description="Polar residues" evidence="6">
    <location>
        <begin position="448"/>
        <end position="458"/>
    </location>
</feature>
<dbReference type="InterPro" id="IPR032675">
    <property type="entry name" value="LRR_dom_sf"/>
</dbReference>
<keyword evidence="4" id="KW-0969">Cilium</keyword>
<feature type="compositionally biased region" description="Acidic residues" evidence="6">
    <location>
        <begin position="419"/>
        <end position="429"/>
    </location>
</feature>
<evidence type="ECO:0000313" key="8">
    <source>
        <dbReference type="Proteomes" id="UP001158576"/>
    </source>
</evidence>
<feature type="region of interest" description="Disordered" evidence="6">
    <location>
        <begin position="1"/>
        <end position="70"/>
    </location>
</feature>
<protein>
    <submittedName>
        <fullName evidence="7">Oidioi.mRNA.OKI2018_I69.XSR.g15457.t1.cds</fullName>
    </submittedName>
</protein>
<evidence type="ECO:0000256" key="2">
    <source>
        <dbReference type="ARBA" id="ARBA00022614"/>
    </source>
</evidence>
<keyword evidence="3" id="KW-0677">Repeat</keyword>